<accession>A0A0S3TCN3</accession>
<proteinExistence type="predicted"/>
<dbReference type="Proteomes" id="UP000291084">
    <property type="component" value="Chromosome 11"/>
</dbReference>
<evidence type="ECO:0000313" key="4">
    <source>
        <dbReference type="Proteomes" id="UP000291084"/>
    </source>
</evidence>
<keyword evidence="2" id="KW-0732">Signal</keyword>
<feature type="signal peptide" evidence="2">
    <location>
        <begin position="1"/>
        <end position="18"/>
    </location>
</feature>
<keyword evidence="1" id="KW-0472">Membrane</keyword>
<feature type="chain" id="PRO_5006619022" evidence="2">
    <location>
        <begin position="19"/>
        <end position="100"/>
    </location>
</feature>
<gene>
    <name evidence="3" type="primary">Vigan.11G251700</name>
    <name evidence="3" type="ORF">VIGAN_11251700</name>
</gene>
<dbReference type="EMBL" id="AP015044">
    <property type="protein sequence ID" value="BAU02921.1"/>
    <property type="molecule type" value="Genomic_DNA"/>
</dbReference>
<organism evidence="3 4">
    <name type="scientific">Vigna angularis var. angularis</name>
    <dbReference type="NCBI Taxonomy" id="157739"/>
    <lineage>
        <taxon>Eukaryota</taxon>
        <taxon>Viridiplantae</taxon>
        <taxon>Streptophyta</taxon>
        <taxon>Embryophyta</taxon>
        <taxon>Tracheophyta</taxon>
        <taxon>Spermatophyta</taxon>
        <taxon>Magnoliopsida</taxon>
        <taxon>eudicotyledons</taxon>
        <taxon>Gunneridae</taxon>
        <taxon>Pentapetalae</taxon>
        <taxon>rosids</taxon>
        <taxon>fabids</taxon>
        <taxon>Fabales</taxon>
        <taxon>Fabaceae</taxon>
        <taxon>Papilionoideae</taxon>
        <taxon>50 kb inversion clade</taxon>
        <taxon>NPAAA clade</taxon>
        <taxon>indigoferoid/millettioid clade</taxon>
        <taxon>Phaseoleae</taxon>
        <taxon>Vigna</taxon>
    </lineage>
</organism>
<reference evidence="3 4" key="1">
    <citation type="journal article" date="2015" name="Sci. Rep.">
        <title>The power of single molecule real-time sequencing technology in the de novo assembly of a eukaryotic genome.</title>
        <authorList>
            <person name="Sakai H."/>
            <person name="Naito K."/>
            <person name="Ogiso-Tanaka E."/>
            <person name="Takahashi Y."/>
            <person name="Iseki K."/>
            <person name="Muto C."/>
            <person name="Satou K."/>
            <person name="Teruya K."/>
            <person name="Shiroma A."/>
            <person name="Shimoji M."/>
            <person name="Hirano T."/>
            <person name="Itoh T."/>
            <person name="Kaga A."/>
            <person name="Tomooka N."/>
        </authorList>
    </citation>
    <scope>NUCLEOTIDE SEQUENCE [LARGE SCALE GENOMIC DNA]</scope>
    <source>
        <strain evidence="4">cv. Shumari</strain>
    </source>
</reference>
<evidence type="ECO:0000256" key="1">
    <source>
        <dbReference type="SAM" id="Phobius"/>
    </source>
</evidence>
<sequence>MWWWTKALLLQIARRNHANPLLLHHDSSSSLHLQLSSCISRKERKVCLLNSAPLRDSSFSSSSPSSVHTRSLPLYVLYLLLLHVGLCDFFFSEETRMKKQ</sequence>
<keyword evidence="1" id="KW-0812">Transmembrane</keyword>
<evidence type="ECO:0000256" key="2">
    <source>
        <dbReference type="SAM" id="SignalP"/>
    </source>
</evidence>
<keyword evidence="1" id="KW-1133">Transmembrane helix</keyword>
<evidence type="ECO:0000313" key="3">
    <source>
        <dbReference type="EMBL" id="BAU02921.1"/>
    </source>
</evidence>
<keyword evidence="4" id="KW-1185">Reference proteome</keyword>
<name>A0A0S3TCN3_PHAAN</name>
<protein>
    <submittedName>
        <fullName evidence="3">Uncharacterized protein</fullName>
    </submittedName>
</protein>
<feature type="transmembrane region" description="Helical" evidence="1">
    <location>
        <begin position="72"/>
        <end position="91"/>
    </location>
</feature>
<dbReference type="AlphaFoldDB" id="A0A0S3TCN3"/>